<dbReference type="PROSITE" id="PS00022">
    <property type="entry name" value="EGF_1"/>
    <property type="match status" value="3"/>
</dbReference>
<evidence type="ECO:0000256" key="4">
    <source>
        <dbReference type="ARBA" id="ARBA00022729"/>
    </source>
</evidence>
<evidence type="ECO:0000256" key="6">
    <source>
        <dbReference type="ARBA" id="ARBA00023180"/>
    </source>
</evidence>
<reference evidence="11 12" key="1">
    <citation type="submission" date="2015-09" db="EMBL/GenBank/DDBJ databases">
        <title>Trachymyrmex zeteki WGS genome.</title>
        <authorList>
            <person name="Nygaard S."/>
            <person name="Hu H."/>
            <person name="Boomsma J."/>
            <person name="Zhang G."/>
        </authorList>
    </citation>
    <scope>NUCLEOTIDE SEQUENCE [LARGE SCALE GENOMIC DNA]</scope>
    <source>
        <strain evidence="11">Tzet28-1</strain>
        <tissue evidence="11">Whole body</tissue>
    </source>
</reference>
<dbReference type="Pfam" id="PF00008">
    <property type="entry name" value="EGF"/>
    <property type="match status" value="1"/>
</dbReference>
<gene>
    <name evidence="11" type="ORF">ALC60_01682</name>
</gene>
<dbReference type="EMBL" id="KQ982174">
    <property type="protein sequence ID" value="KYQ59372.1"/>
    <property type="molecule type" value="Genomic_DNA"/>
</dbReference>
<feature type="domain" description="WIF" evidence="10">
    <location>
        <begin position="47"/>
        <end position="183"/>
    </location>
</feature>
<dbReference type="PROSITE" id="PS50026">
    <property type="entry name" value="EGF_3"/>
    <property type="match status" value="3"/>
</dbReference>
<evidence type="ECO:0000256" key="7">
    <source>
        <dbReference type="PROSITE-ProRule" id="PRU00076"/>
    </source>
</evidence>
<feature type="domain" description="EGF-like" evidence="9">
    <location>
        <begin position="342"/>
        <end position="373"/>
    </location>
</feature>
<dbReference type="PANTHER" id="PTHR14949">
    <property type="entry name" value="EGF-LIKE-DOMAIN, MULTIPLE 7, 8"/>
    <property type="match status" value="1"/>
</dbReference>
<evidence type="ECO:0000256" key="3">
    <source>
        <dbReference type="ARBA" id="ARBA00022525"/>
    </source>
</evidence>
<dbReference type="SMART" id="SM00469">
    <property type="entry name" value="WIF"/>
    <property type="match status" value="1"/>
</dbReference>
<evidence type="ECO:0000313" key="11">
    <source>
        <dbReference type="EMBL" id="KYQ59372.1"/>
    </source>
</evidence>
<feature type="chain" id="PRO_5007591869" evidence="8">
    <location>
        <begin position="29"/>
        <end position="379"/>
    </location>
</feature>
<keyword evidence="12" id="KW-1185">Reference proteome</keyword>
<keyword evidence="2" id="KW-0217">Developmental protein</keyword>
<dbReference type="AlphaFoldDB" id="A0A151XG51"/>
<dbReference type="InterPro" id="IPR003306">
    <property type="entry name" value="WIF"/>
</dbReference>
<dbReference type="GO" id="GO:0009986">
    <property type="term" value="C:cell surface"/>
    <property type="evidence" value="ECO:0007669"/>
    <property type="project" value="TreeGrafter"/>
</dbReference>
<dbReference type="InterPro" id="IPR000742">
    <property type="entry name" value="EGF"/>
</dbReference>
<proteinExistence type="predicted"/>
<feature type="disulfide bond" evidence="7">
    <location>
        <begin position="273"/>
        <end position="283"/>
    </location>
</feature>
<protein>
    <submittedName>
        <fullName evidence="11">Protein shifted</fullName>
    </submittedName>
</protein>
<name>A0A151XG51_9HYME</name>
<keyword evidence="6" id="KW-0325">Glycoprotein</keyword>
<comment type="subcellular location">
    <subcellularLocation>
        <location evidence="1">Secreted</location>
    </subcellularLocation>
</comment>
<dbReference type="InterPro" id="IPR038677">
    <property type="entry name" value="WIF_sf"/>
</dbReference>
<feature type="signal peptide" evidence="8">
    <location>
        <begin position="1"/>
        <end position="28"/>
    </location>
</feature>
<feature type="domain" description="EGF-like" evidence="9">
    <location>
        <begin position="302"/>
        <end position="333"/>
    </location>
</feature>
<dbReference type="Gene3D" id="2.10.25.10">
    <property type="entry name" value="Laminin"/>
    <property type="match status" value="4"/>
</dbReference>
<comment type="caution">
    <text evidence="7">Lacks conserved residue(s) required for the propagation of feature annotation.</text>
</comment>
<feature type="disulfide bond" evidence="7">
    <location>
        <begin position="363"/>
        <end position="372"/>
    </location>
</feature>
<keyword evidence="5 7" id="KW-1015">Disulfide bond</keyword>
<feature type="domain" description="EGF-like" evidence="9">
    <location>
        <begin position="269"/>
        <end position="301"/>
    </location>
</feature>
<feature type="disulfide bond" evidence="7">
    <location>
        <begin position="291"/>
        <end position="300"/>
    </location>
</feature>
<evidence type="ECO:0000256" key="1">
    <source>
        <dbReference type="ARBA" id="ARBA00004613"/>
    </source>
</evidence>
<dbReference type="GO" id="GO:0005576">
    <property type="term" value="C:extracellular region"/>
    <property type="evidence" value="ECO:0007669"/>
    <property type="project" value="UniProtKB-SubCell"/>
</dbReference>
<sequence>MRSAATVLAAAATFALALLLDVVGVALARHQHRSGNPGHKPSGDISLWIDQQQIKMFSGLAMEIYAIAEGRVLPYLLDPEFENKLPIIPSEVSHVNLTWKSGVKKYYYNFFRLKSYDESILKTPSITIKKQGRVPKRPKDFSILLPCAGNSGIAQFGISLMIETLKGKPLNGTPLRLSLRKECTVRVSGRFMDVTSLNGCSEPRSSRRDPGPNEDACVCQEPNPGPCPDGYLGPNCKTALCYPNCMNGGNCTAPGVCSCPPGYQGPYCEGGICTEKCLNGGKCIQKDICECPKGYFGLRCEFSKCVIPCLNGGKCKGTNICRCSNEYKGNHCEIATTHITSQRSTCSKPCKHGTCQSNDTCLCEAGWYGKFCHKSKPWA</sequence>
<evidence type="ECO:0000256" key="8">
    <source>
        <dbReference type="SAM" id="SignalP"/>
    </source>
</evidence>
<evidence type="ECO:0000259" key="10">
    <source>
        <dbReference type="PROSITE" id="PS50814"/>
    </source>
</evidence>
<dbReference type="PROSITE" id="PS01186">
    <property type="entry name" value="EGF_2"/>
    <property type="match status" value="2"/>
</dbReference>
<feature type="disulfide bond" evidence="7">
    <location>
        <begin position="323"/>
        <end position="332"/>
    </location>
</feature>
<evidence type="ECO:0000256" key="5">
    <source>
        <dbReference type="ARBA" id="ARBA00023157"/>
    </source>
</evidence>
<accession>A0A151XG51</accession>
<dbReference type="SMART" id="SM00181">
    <property type="entry name" value="EGF"/>
    <property type="match status" value="4"/>
</dbReference>
<evidence type="ECO:0000256" key="2">
    <source>
        <dbReference type="ARBA" id="ARBA00022473"/>
    </source>
</evidence>
<dbReference type="GO" id="GO:0005102">
    <property type="term" value="F:signaling receptor binding"/>
    <property type="evidence" value="ECO:0007669"/>
    <property type="project" value="TreeGrafter"/>
</dbReference>
<feature type="disulfide bond" evidence="7">
    <location>
        <begin position="305"/>
        <end position="315"/>
    </location>
</feature>
<evidence type="ECO:0000259" key="9">
    <source>
        <dbReference type="PROSITE" id="PS50026"/>
    </source>
</evidence>
<dbReference type="PROSITE" id="PS50814">
    <property type="entry name" value="WIF"/>
    <property type="match status" value="1"/>
</dbReference>
<dbReference type="STRING" id="64791.A0A151XG51"/>
<organism evidence="11 12">
    <name type="scientific">Mycetomoellerius zeteki</name>
    <dbReference type="NCBI Taxonomy" id="64791"/>
    <lineage>
        <taxon>Eukaryota</taxon>
        <taxon>Metazoa</taxon>
        <taxon>Ecdysozoa</taxon>
        <taxon>Arthropoda</taxon>
        <taxon>Hexapoda</taxon>
        <taxon>Insecta</taxon>
        <taxon>Pterygota</taxon>
        <taxon>Neoptera</taxon>
        <taxon>Endopterygota</taxon>
        <taxon>Hymenoptera</taxon>
        <taxon>Apocrita</taxon>
        <taxon>Aculeata</taxon>
        <taxon>Formicoidea</taxon>
        <taxon>Formicidae</taxon>
        <taxon>Myrmicinae</taxon>
        <taxon>Mycetomoellerius</taxon>
    </lineage>
</organism>
<dbReference type="InterPro" id="IPR050969">
    <property type="entry name" value="Dev_Signal_Modulators"/>
</dbReference>
<dbReference type="Proteomes" id="UP000075809">
    <property type="component" value="Unassembled WGS sequence"/>
</dbReference>
<keyword evidence="3" id="KW-0964">Secreted</keyword>
<dbReference type="Pfam" id="PF02019">
    <property type="entry name" value="WIF"/>
    <property type="match status" value="1"/>
</dbReference>
<keyword evidence="7" id="KW-0245">EGF-like domain</keyword>
<dbReference type="Gene3D" id="2.60.40.2170">
    <property type="entry name" value="Wnt, WIF domain"/>
    <property type="match status" value="1"/>
</dbReference>
<dbReference type="PANTHER" id="PTHR14949:SF32">
    <property type="entry name" value="WNT INHIBITORY FACTOR 1"/>
    <property type="match status" value="1"/>
</dbReference>
<keyword evidence="4 8" id="KW-0732">Signal</keyword>
<evidence type="ECO:0000313" key="12">
    <source>
        <dbReference type="Proteomes" id="UP000075809"/>
    </source>
</evidence>
<dbReference type="SUPFAM" id="SSF57196">
    <property type="entry name" value="EGF/Laminin"/>
    <property type="match status" value="2"/>
</dbReference>